<dbReference type="PRINTS" id="PR00205">
    <property type="entry name" value="CADHERIN"/>
</dbReference>
<comment type="caution">
    <text evidence="6">The sequence shown here is derived from an EMBL/GenBank/DDBJ whole genome shotgun (WGS) entry which is preliminary data.</text>
</comment>
<dbReference type="EMBL" id="VDFU01000076">
    <property type="protein sequence ID" value="TNC43084.1"/>
    <property type="molecule type" value="Genomic_DNA"/>
</dbReference>
<dbReference type="RefSeq" id="WP_139079129.1">
    <property type="nucleotide sequence ID" value="NZ_VDFU01000076.1"/>
</dbReference>
<dbReference type="PROSITE" id="PS50268">
    <property type="entry name" value="CADHERIN_2"/>
    <property type="match status" value="7"/>
</dbReference>
<feature type="domain" description="Cadherin" evidence="5">
    <location>
        <begin position="742"/>
        <end position="885"/>
    </location>
</feature>
<organism evidence="6 7">
    <name type="scientific">Rubellimicrobium rubrum</name>
    <dbReference type="NCBI Taxonomy" id="2585369"/>
    <lineage>
        <taxon>Bacteria</taxon>
        <taxon>Pseudomonadati</taxon>
        <taxon>Pseudomonadota</taxon>
        <taxon>Alphaproteobacteria</taxon>
        <taxon>Rhodobacterales</taxon>
        <taxon>Roseobacteraceae</taxon>
        <taxon>Rubellimicrobium</taxon>
    </lineage>
</organism>
<dbReference type="GO" id="GO:0005886">
    <property type="term" value="C:plasma membrane"/>
    <property type="evidence" value="ECO:0007669"/>
    <property type="project" value="TreeGrafter"/>
</dbReference>
<evidence type="ECO:0000256" key="3">
    <source>
        <dbReference type="ARBA" id="ARBA00022989"/>
    </source>
</evidence>
<dbReference type="PANTHER" id="PTHR24028">
    <property type="entry name" value="CADHERIN-87A"/>
    <property type="match status" value="1"/>
</dbReference>
<protein>
    <submittedName>
        <fullName evidence="6">Cadherin repeat domain-containing protein</fullName>
    </submittedName>
</protein>
<dbReference type="GO" id="GO:0007156">
    <property type="term" value="P:homophilic cell adhesion via plasma membrane adhesion molecules"/>
    <property type="evidence" value="ECO:0007669"/>
    <property type="project" value="InterPro"/>
</dbReference>
<evidence type="ECO:0000313" key="6">
    <source>
        <dbReference type="EMBL" id="TNC43084.1"/>
    </source>
</evidence>
<evidence type="ECO:0000313" key="7">
    <source>
        <dbReference type="Proteomes" id="UP000305887"/>
    </source>
</evidence>
<evidence type="ECO:0000256" key="2">
    <source>
        <dbReference type="ARBA" id="ARBA00022692"/>
    </source>
</evidence>
<evidence type="ECO:0000256" key="1">
    <source>
        <dbReference type="ARBA" id="ARBA00004167"/>
    </source>
</evidence>
<feature type="non-terminal residue" evidence="6">
    <location>
        <position position="1218"/>
    </location>
</feature>
<feature type="domain" description="Cadherin" evidence="5">
    <location>
        <begin position="999"/>
        <end position="1094"/>
    </location>
</feature>
<dbReference type="InterPro" id="IPR050174">
    <property type="entry name" value="Protocadherin/Cadherin-CA"/>
</dbReference>
<reference evidence="6 7" key="1">
    <citation type="submission" date="2019-06" db="EMBL/GenBank/DDBJ databases">
        <title>YIM 131921 draft genome.</title>
        <authorList>
            <person name="Jiang L."/>
        </authorList>
    </citation>
    <scope>NUCLEOTIDE SEQUENCE [LARGE SCALE GENOMIC DNA]</scope>
    <source>
        <strain evidence="6 7">YIM 131921</strain>
    </source>
</reference>
<dbReference type="Proteomes" id="UP000305887">
    <property type="component" value="Unassembled WGS sequence"/>
</dbReference>
<dbReference type="InterPro" id="IPR002126">
    <property type="entry name" value="Cadherin-like_dom"/>
</dbReference>
<feature type="domain" description="Cadherin" evidence="5">
    <location>
        <begin position="915"/>
        <end position="987"/>
    </location>
</feature>
<dbReference type="Gene3D" id="2.60.40.60">
    <property type="entry name" value="Cadherins"/>
    <property type="match status" value="10"/>
</dbReference>
<dbReference type="SUPFAM" id="SSF49313">
    <property type="entry name" value="Cadherin-like"/>
    <property type="match status" value="10"/>
</dbReference>
<gene>
    <name evidence="6" type="ORF">FHG66_21190</name>
</gene>
<sequence>TATDSTGNASQQTLTVTVLDLDDTGPVISGPSGGAGSGTAAKAVSEGTLAVHSFTADEGVTWAIVGGTDQGRFTINPGSGELRFVSGPDFEAPVDANTDNIYLVTVQATDGNGNSSQQLVTITVTDVAEDATPPAITGPSGAAGDATSAKTVDEGQTAVATFATNEVVTWSITGGSDQGRFAISPSTGALTFLAAPNYEAPADADGNNIYLVVVTATDGFGNASHQTVTITVADLNEDATPPAISGPSGAAGDAASVKAVPEGTIAVHAFSAGEPVTWALVGGHDQGRFSINPTTGALTFVAAPDYEQPTDADTNNTYVLIVEATDANGNASQQAVTITVTDVAEDTTPPAINGPSGAAGDATSIKTVNEGQASVATFTADEGVTWSLTGGPDQSRFAIDPATGALTFVAAPDYEAPADADINNTYVVVITATDGFGNTSQQTLTVTVADVNEDVTAPLITGPSGEAGALSSVKSVNEGTTAVAMLSANEPVTWSIVGGADQSKFTINPATGALTFAAAPDYEQPTDSDTNNTYVVIVEATDANGNTSQQTLTVTVLDLDEAAPQITGPSGGAGAASSAKSVNEGTTAVATFTASEGVTWTLTGGADQARFAIDPSTGALTFVTAPDFDQPDDADMDNNYVVVLTATDANGNTSQQTVTVTVLDLDDTVPAITGPSGGAGAATSATTVSEGTTAVATLTASEPVTWTIVGGPDQARFVLDPITGALTFGMAPDFEAPTDSNTDNTYGLEVEATDASGNSSQQTIIITVADVDEAGPAITGPSGGPGAATSSETVNEGQSEVAAFTANESVIWSILGGPDAARFSLDASTGALTFVAAPDFEAPADANRDNAYVLIIAATDTNGNVSQQTVTITVGDLTEGTPPVVTGPDGTAQEQSQRIPEGRTLVATFHSDEPVTWSLASEGDAGAFRIDPVTGELRFRRAPEFDTPADMDGDNVYLLTVIAMDAEGNMTEIVFAVTVEDTVAPQISGPSGQPGAGRSATSVDEGTTTVATFTANETVTWSIAGGVDATHFGMDPTTGELRFVTAPDFEDPKDQDGDNSYVVLVTATDANGNVSQQTVTVRVANVTDTPSELFEDRRDEVEAIVRDVEENHLRAAVAAQQDTTRSARDRFIEGQRLRELCRDIDDPSQPVTSALRNNDECSLLATRNDVALDADGTYEVGEGGINGAGTFFGQAGSFDGTRRRIVEGTFQLVDDGEG</sequence>
<dbReference type="SMART" id="SM00112">
    <property type="entry name" value="CA"/>
    <property type="match status" value="10"/>
</dbReference>
<evidence type="ECO:0000259" key="5">
    <source>
        <dbReference type="PROSITE" id="PS50268"/>
    </source>
</evidence>
<dbReference type="AlphaFoldDB" id="A0A5C4MHQ6"/>
<name>A0A5C4MHQ6_9RHOB</name>
<keyword evidence="3" id="KW-1133">Transmembrane helix</keyword>
<feature type="domain" description="Cadherin" evidence="5">
    <location>
        <begin position="443"/>
        <end position="566"/>
    </location>
</feature>
<keyword evidence="2" id="KW-0812">Transmembrane</keyword>
<keyword evidence="4" id="KW-0325">Glycoprotein</keyword>
<dbReference type="InterPro" id="IPR015919">
    <property type="entry name" value="Cadherin-like_sf"/>
</dbReference>
<dbReference type="PANTHER" id="PTHR24028:SF328">
    <property type="entry name" value="CADHERIN-3"/>
    <property type="match status" value="1"/>
</dbReference>
<feature type="domain" description="Cadherin" evidence="5">
    <location>
        <begin position="598"/>
        <end position="672"/>
    </location>
</feature>
<evidence type="ECO:0000256" key="4">
    <source>
        <dbReference type="ARBA" id="ARBA00023180"/>
    </source>
</evidence>
<feature type="domain" description="Cadherin" evidence="5">
    <location>
        <begin position="10"/>
        <end position="136"/>
    </location>
</feature>
<keyword evidence="3" id="KW-0472">Membrane</keyword>
<feature type="non-terminal residue" evidence="6">
    <location>
        <position position="1"/>
    </location>
</feature>
<dbReference type="Pfam" id="PF00028">
    <property type="entry name" value="Cadherin"/>
    <property type="match status" value="1"/>
</dbReference>
<proteinExistence type="predicted"/>
<comment type="subcellular location">
    <subcellularLocation>
        <location evidence="1">Membrane</location>
        <topology evidence="1">Single-pass membrane protein</topology>
    </subcellularLocation>
</comment>
<keyword evidence="7" id="KW-1185">Reference proteome</keyword>
<feature type="domain" description="Cadherin" evidence="5">
    <location>
        <begin position="227"/>
        <end position="352"/>
    </location>
</feature>
<dbReference type="CDD" id="cd11304">
    <property type="entry name" value="Cadherin_repeat"/>
    <property type="match status" value="10"/>
</dbReference>
<accession>A0A5C4MHQ6</accession>
<dbReference type="GO" id="GO:0005509">
    <property type="term" value="F:calcium ion binding"/>
    <property type="evidence" value="ECO:0007669"/>
    <property type="project" value="InterPro"/>
</dbReference>
<dbReference type="OrthoDB" id="505641at2"/>